<dbReference type="EMBL" id="BMGG01000006">
    <property type="protein sequence ID" value="GGC72872.1"/>
    <property type="molecule type" value="Genomic_DNA"/>
</dbReference>
<dbReference type="Proteomes" id="UP000637002">
    <property type="component" value="Unassembled WGS sequence"/>
</dbReference>
<comment type="caution">
    <text evidence="2">The sequence shown here is derived from an EMBL/GenBank/DDBJ whole genome shotgun (WGS) entry which is preliminary data.</text>
</comment>
<dbReference type="InterPro" id="IPR005025">
    <property type="entry name" value="FMN_Rdtase-like_dom"/>
</dbReference>
<dbReference type="PANTHER" id="PTHR30543:SF21">
    <property type="entry name" value="NAD(P)H-DEPENDENT FMN REDUCTASE LOT6"/>
    <property type="match status" value="1"/>
</dbReference>
<dbReference type="Gene3D" id="3.40.50.360">
    <property type="match status" value="1"/>
</dbReference>
<name>A0A916XIG8_9HYPH</name>
<dbReference type="GO" id="GO:0010181">
    <property type="term" value="F:FMN binding"/>
    <property type="evidence" value="ECO:0007669"/>
    <property type="project" value="TreeGrafter"/>
</dbReference>
<reference evidence="2" key="1">
    <citation type="journal article" date="2014" name="Int. J. Syst. Evol. Microbiol.">
        <title>Complete genome sequence of Corynebacterium casei LMG S-19264T (=DSM 44701T), isolated from a smear-ripened cheese.</title>
        <authorList>
            <consortium name="US DOE Joint Genome Institute (JGI-PGF)"/>
            <person name="Walter F."/>
            <person name="Albersmeier A."/>
            <person name="Kalinowski J."/>
            <person name="Ruckert C."/>
        </authorList>
    </citation>
    <scope>NUCLEOTIDE SEQUENCE</scope>
    <source>
        <strain evidence="2">CGMCC 1.12919</strain>
    </source>
</reference>
<dbReference type="GO" id="GO:0016491">
    <property type="term" value="F:oxidoreductase activity"/>
    <property type="evidence" value="ECO:0007669"/>
    <property type="project" value="InterPro"/>
</dbReference>
<evidence type="ECO:0000313" key="2">
    <source>
        <dbReference type="EMBL" id="GGC72872.1"/>
    </source>
</evidence>
<feature type="domain" description="NADPH-dependent FMN reductase-like" evidence="1">
    <location>
        <begin position="7"/>
        <end position="146"/>
    </location>
</feature>
<reference evidence="2" key="2">
    <citation type="submission" date="2020-09" db="EMBL/GenBank/DDBJ databases">
        <authorList>
            <person name="Sun Q."/>
            <person name="Zhou Y."/>
        </authorList>
    </citation>
    <scope>NUCLEOTIDE SEQUENCE</scope>
    <source>
        <strain evidence="2">CGMCC 1.12919</strain>
    </source>
</reference>
<evidence type="ECO:0000259" key="1">
    <source>
        <dbReference type="Pfam" id="PF03358"/>
    </source>
</evidence>
<dbReference type="PANTHER" id="PTHR30543">
    <property type="entry name" value="CHROMATE REDUCTASE"/>
    <property type="match status" value="1"/>
</dbReference>
<dbReference type="RefSeq" id="WP_188610386.1">
    <property type="nucleotide sequence ID" value="NZ_BMGG01000006.1"/>
</dbReference>
<organism evidence="2 3">
    <name type="scientific">Chelatococcus reniformis</name>
    <dbReference type="NCBI Taxonomy" id="1494448"/>
    <lineage>
        <taxon>Bacteria</taxon>
        <taxon>Pseudomonadati</taxon>
        <taxon>Pseudomonadota</taxon>
        <taxon>Alphaproteobacteria</taxon>
        <taxon>Hyphomicrobiales</taxon>
        <taxon>Chelatococcaceae</taxon>
        <taxon>Chelatococcus</taxon>
    </lineage>
</organism>
<dbReference type="InterPro" id="IPR050712">
    <property type="entry name" value="NAD(P)H-dep_reductase"/>
</dbReference>
<dbReference type="AlphaFoldDB" id="A0A916XIG8"/>
<keyword evidence="3" id="KW-1185">Reference proteome</keyword>
<dbReference type="SUPFAM" id="SSF52218">
    <property type="entry name" value="Flavoproteins"/>
    <property type="match status" value="1"/>
</dbReference>
<sequence>MVERPFIVGLGGTIRENSSTELALKHCLSAAEALGADTVIFLAKDLDLPMYGHGGSARGEAATRLVHALRQADGVILASPGYHGSISGLLKNALDYVEDLRADEAAYLDGRAVGCITSAYGAQAIGTTIVAMRTIIHALRGWPTPMAAGINSADKIFDAEGRCIDGNVRSQIEIVANQVFDFATMRRAHLGRRHREPVSAVA</sequence>
<gene>
    <name evidence="2" type="ORF">GCM10010994_34050</name>
</gene>
<dbReference type="InterPro" id="IPR029039">
    <property type="entry name" value="Flavoprotein-like_sf"/>
</dbReference>
<dbReference type="Pfam" id="PF03358">
    <property type="entry name" value="FMN_red"/>
    <property type="match status" value="1"/>
</dbReference>
<evidence type="ECO:0000313" key="3">
    <source>
        <dbReference type="Proteomes" id="UP000637002"/>
    </source>
</evidence>
<protein>
    <submittedName>
        <fullName evidence="2">FMN reductase</fullName>
    </submittedName>
</protein>
<dbReference type="GO" id="GO:0005829">
    <property type="term" value="C:cytosol"/>
    <property type="evidence" value="ECO:0007669"/>
    <property type="project" value="TreeGrafter"/>
</dbReference>
<accession>A0A916XIG8</accession>
<proteinExistence type="predicted"/>